<dbReference type="GO" id="GO:0008270">
    <property type="term" value="F:zinc ion binding"/>
    <property type="evidence" value="ECO:0007669"/>
    <property type="project" value="UniProtKB-UniRule"/>
</dbReference>
<evidence type="ECO:0000256" key="5">
    <source>
        <dbReference type="ARBA" id="ARBA00023125"/>
    </source>
</evidence>
<dbReference type="GO" id="GO:0005524">
    <property type="term" value="F:ATP binding"/>
    <property type="evidence" value="ECO:0007669"/>
    <property type="project" value="UniProtKB-UniRule"/>
</dbReference>
<comment type="similarity">
    <text evidence="7">Belongs to the NrdR family.</text>
</comment>
<evidence type="ECO:0000256" key="6">
    <source>
        <dbReference type="ARBA" id="ARBA00023163"/>
    </source>
</evidence>
<evidence type="ECO:0000313" key="9">
    <source>
        <dbReference type="EMBL" id="OGD08972.1"/>
    </source>
</evidence>
<dbReference type="STRING" id="1797263.A2397_05760"/>
<evidence type="ECO:0000256" key="4">
    <source>
        <dbReference type="ARBA" id="ARBA00023015"/>
    </source>
</evidence>
<evidence type="ECO:0000259" key="8">
    <source>
        <dbReference type="PROSITE" id="PS51161"/>
    </source>
</evidence>
<dbReference type="PROSITE" id="PS51161">
    <property type="entry name" value="ATP_CONE"/>
    <property type="match status" value="1"/>
</dbReference>
<keyword evidence="7" id="KW-0862">Zinc</keyword>
<comment type="caution">
    <text evidence="9">The sequence shown here is derived from an EMBL/GenBank/DDBJ whole genome shotgun (WGS) entry which is preliminary data.</text>
</comment>
<protein>
    <recommendedName>
        <fullName evidence="7">Transcriptional repressor NrdR</fullName>
    </recommendedName>
</protein>
<evidence type="ECO:0000313" key="10">
    <source>
        <dbReference type="Proteomes" id="UP000176424"/>
    </source>
</evidence>
<feature type="zinc finger region" evidence="7">
    <location>
        <begin position="3"/>
        <end position="34"/>
    </location>
</feature>
<dbReference type="HAMAP" id="MF_00440">
    <property type="entry name" value="NrdR"/>
    <property type="match status" value="1"/>
</dbReference>
<evidence type="ECO:0000256" key="2">
    <source>
        <dbReference type="ARBA" id="ARBA00022741"/>
    </source>
</evidence>
<dbReference type="GO" id="GO:0045892">
    <property type="term" value="P:negative regulation of DNA-templated transcription"/>
    <property type="evidence" value="ECO:0007669"/>
    <property type="project" value="UniProtKB-UniRule"/>
</dbReference>
<organism evidence="9 10">
    <name type="scientific">Candidatus Amesbacteria bacterium RIFOXYB1_FULL_44_23</name>
    <dbReference type="NCBI Taxonomy" id="1797263"/>
    <lineage>
        <taxon>Bacteria</taxon>
        <taxon>Candidatus Amesiibacteriota</taxon>
    </lineage>
</organism>
<keyword evidence="1 7" id="KW-0678">Repressor</keyword>
<evidence type="ECO:0000256" key="1">
    <source>
        <dbReference type="ARBA" id="ARBA00022491"/>
    </source>
</evidence>
<dbReference type="EMBL" id="MEXR01000043">
    <property type="protein sequence ID" value="OGD08972.1"/>
    <property type="molecule type" value="Genomic_DNA"/>
</dbReference>
<proteinExistence type="inferred from homology"/>
<accession>A0A1F4ZRF2</accession>
<dbReference type="PANTHER" id="PTHR30455">
    <property type="entry name" value="TRANSCRIPTIONAL REPRESSOR NRDR"/>
    <property type="match status" value="1"/>
</dbReference>
<evidence type="ECO:0000256" key="7">
    <source>
        <dbReference type="HAMAP-Rule" id="MF_00440"/>
    </source>
</evidence>
<dbReference type="AlphaFoldDB" id="A0A1F4ZRF2"/>
<reference evidence="9 10" key="1">
    <citation type="journal article" date="2016" name="Nat. Commun.">
        <title>Thousands of microbial genomes shed light on interconnected biogeochemical processes in an aquifer system.</title>
        <authorList>
            <person name="Anantharaman K."/>
            <person name="Brown C.T."/>
            <person name="Hug L.A."/>
            <person name="Sharon I."/>
            <person name="Castelle C.J."/>
            <person name="Probst A.J."/>
            <person name="Thomas B.C."/>
            <person name="Singh A."/>
            <person name="Wilkins M.J."/>
            <person name="Karaoz U."/>
            <person name="Brodie E.L."/>
            <person name="Williams K.H."/>
            <person name="Hubbard S.S."/>
            <person name="Banfield J.F."/>
        </authorList>
    </citation>
    <scope>NUCLEOTIDE SEQUENCE [LARGE SCALE GENOMIC DNA]</scope>
</reference>
<dbReference type="PANTHER" id="PTHR30455:SF2">
    <property type="entry name" value="TRANSCRIPTIONAL REPRESSOR NRDR"/>
    <property type="match status" value="1"/>
</dbReference>
<name>A0A1F4ZRF2_9BACT</name>
<dbReference type="Pfam" id="PF03477">
    <property type="entry name" value="ATP-cone"/>
    <property type="match status" value="1"/>
</dbReference>
<dbReference type="InterPro" id="IPR003796">
    <property type="entry name" value="RNR_NrdR-like"/>
</dbReference>
<feature type="domain" description="ATP-cone" evidence="8">
    <location>
        <begin position="49"/>
        <end position="148"/>
    </location>
</feature>
<keyword evidence="3 7" id="KW-0067">ATP-binding</keyword>
<keyword evidence="5 7" id="KW-0238">DNA-binding</keyword>
<keyword evidence="2 7" id="KW-0547">Nucleotide-binding</keyword>
<dbReference type="GO" id="GO:0003677">
    <property type="term" value="F:DNA binding"/>
    <property type="evidence" value="ECO:0007669"/>
    <property type="project" value="UniProtKB-KW"/>
</dbReference>
<gene>
    <name evidence="7" type="primary">nrdR</name>
    <name evidence="9" type="ORF">A2397_05760</name>
</gene>
<evidence type="ECO:0000256" key="3">
    <source>
        <dbReference type="ARBA" id="ARBA00022840"/>
    </source>
</evidence>
<keyword evidence="6 7" id="KW-0804">Transcription</keyword>
<sequence>MECPYCHKALTEVTNSRPSRGNVQIWRRRKCLNCGEIFTTHEIIDLSQLVVIKKSGKTEMFSHIKLYSGIYGATIGARLPNREKTAEKFTRDVERQILFLKKKRISSQEIADIVLGKLRKDHTGTFLRFLAYCKDITNESQMKRELNKYALN</sequence>
<dbReference type="InterPro" id="IPR005144">
    <property type="entry name" value="ATP-cone_dom"/>
</dbReference>
<dbReference type="Pfam" id="PF22811">
    <property type="entry name" value="Zn_ribbon_NrdR"/>
    <property type="match status" value="1"/>
</dbReference>
<keyword evidence="7" id="KW-0479">Metal-binding</keyword>
<comment type="cofactor">
    <cofactor evidence="7">
        <name>Zn(2+)</name>
        <dbReference type="ChEBI" id="CHEBI:29105"/>
    </cofactor>
    <text evidence="7">Binds 1 zinc ion.</text>
</comment>
<keyword evidence="7" id="KW-0863">Zinc-finger</keyword>
<dbReference type="Proteomes" id="UP000176424">
    <property type="component" value="Unassembled WGS sequence"/>
</dbReference>
<keyword evidence="4 7" id="KW-0805">Transcription regulation</keyword>
<dbReference type="InterPro" id="IPR055173">
    <property type="entry name" value="NrdR-like_N"/>
</dbReference>
<comment type="function">
    <text evidence="7">Negatively regulates transcription of bacterial ribonucleotide reductase nrd genes and operons by binding to NrdR-boxes.</text>
</comment>